<accession>A0A437LL87</accession>
<dbReference type="Proteomes" id="UP000288587">
    <property type="component" value="Unassembled WGS sequence"/>
</dbReference>
<gene>
    <name evidence="1" type="ORF">EOD73_09120</name>
</gene>
<evidence type="ECO:0000313" key="2">
    <source>
        <dbReference type="Proteomes" id="UP000288587"/>
    </source>
</evidence>
<keyword evidence="2" id="KW-1185">Reference proteome</keyword>
<dbReference type="EMBL" id="SACM01000002">
    <property type="protein sequence ID" value="RVT86185.1"/>
    <property type="molecule type" value="Genomic_DNA"/>
</dbReference>
<comment type="caution">
    <text evidence="1">The sequence shown here is derived from an EMBL/GenBank/DDBJ whole genome shotgun (WGS) entry which is preliminary data.</text>
</comment>
<reference evidence="1 2" key="1">
    <citation type="submission" date="2019-01" db="EMBL/GenBank/DDBJ databases">
        <authorList>
            <person name="Chen W.-M."/>
        </authorList>
    </citation>
    <scope>NUCLEOTIDE SEQUENCE [LARGE SCALE GENOMIC DNA]</scope>
    <source>
        <strain evidence="1 2">CCP-18</strain>
    </source>
</reference>
<protein>
    <submittedName>
        <fullName evidence="1">Uncharacterized protein</fullName>
    </submittedName>
</protein>
<proteinExistence type="predicted"/>
<dbReference type="AlphaFoldDB" id="A0A437LL87"/>
<sequence>MRYSTLVASDVMRDGIALELHRHWQNQDNVVAEVFFSDEVGKWTLSTFDCDVPLELIEQLISEAKERLGRGAE</sequence>
<evidence type="ECO:0000313" key="1">
    <source>
        <dbReference type="EMBL" id="RVT86185.1"/>
    </source>
</evidence>
<organism evidence="1 2">
    <name type="scientific">Inhella crocodyli</name>
    <dbReference type="NCBI Taxonomy" id="2499851"/>
    <lineage>
        <taxon>Bacteria</taxon>
        <taxon>Pseudomonadati</taxon>
        <taxon>Pseudomonadota</taxon>
        <taxon>Betaproteobacteria</taxon>
        <taxon>Burkholderiales</taxon>
        <taxon>Sphaerotilaceae</taxon>
        <taxon>Inhella</taxon>
    </lineage>
</organism>
<name>A0A437LL87_9BURK</name>